<evidence type="ECO:0000259" key="7">
    <source>
        <dbReference type="Pfam" id="PF01676"/>
    </source>
</evidence>
<dbReference type="InterPro" id="IPR006124">
    <property type="entry name" value="Metalloenzyme"/>
</dbReference>
<comment type="caution">
    <text evidence="8">The sequence shown here is derived from an EMBL/GenBank/DDBJ whole genome shotgun (WGS) entry which is preliminary data.</text>
</comment>
<dbReference type="Pfam" id="PF01676">
    <property type="entry name" value="Metalloenzyme"/>
    <property type="match status" value="1"/>
</dbReference>
<comment type="similarity">
    <text evidence="3 6">Belongs to the BPG-independent phosphoglycerate mutase family. A-PGAM subfamily.</text>
</comment>
<dbReference type="Proteomes" id="UP000265715">
    <property type="component" value="Unassembled WGS sequence"/>
</dbReference>
<dbReference type="EC" id="5.4.2.12" evidence="6"/>
<evidence type="ECO:0000256" key="5">
    <source>
        <dbReference type="ARBA" id="ARBA00023235"/>
    </source>
</evidence>
<gene>
    <name evidence="6" type="primary">apgM</name>
    <name evidence="8" type="ORF">Mterra_02538</name>
</gene>
<keyword evidence="5 6" id="KW-0413">Isomerase</keyword>
<accession>A0A399EEJ3</accession>
<dbReference type="CDD" id="cd16011">
    <property type="entry name" value="iPGM_like"/>
    <property type="match status" value="1"/>
</dbReference>
<dbReference type="InterPro" id="IPR023665">
    <property type="entry name" value="ApgAM_prokaryotes"/>
</dbReference>
<reference evidence="8 9" key="1">
    <citation type="submission" date="2018-08" db="EMBL/GenBank/DDBJ databases">
        <title>Meiothermus terrae DSM 26712 genome sequencing project.</title>
        <authorList>
            <person name="Da Costa M.S."/>
            <person name="Albuquerque L."/>
            <person name="Raposo P."/>
            <person name="Froufe H.J.C."/>
            <person name="Barroso C.S."/>
            <person name="Egas C."/>
        </authorList>
    </citation>
    <scope>NUCLEOTIDE SEQUENCE [LARGE SCALE GENOMIC DNA]</scope>
    <source>
        <strain evidence="8 9">DSM 26712</strain>
    </source>
</reference>
<sequence>MSLFPILEEISQPTPSKILFVVLDGIGGLPRQPGGPTELAAAQTPNLDALAKQSMLGLQYPVAPGIAPGSGPGHLSLFGYDPIRYQVGRGALSAIGIGAEFREGDVGVRGNFATLDAAGRVADRRAGRPSNEENVRVVGKLKAAIQEVEGARVSFYTESEHRFVVILSGAELGEKVSDTDPQKTGVEPLRAHPHDPADAASARTAAVLNALSARIREALAGEPTINGALFRGISERPKFPSMQQVYKLNPACVASYPMYKGVASLVGMRVLEVVGEEDAPEGKVKALQAHWAEHDFFYLHFKKTDSTGEDGDFDAKVHKVELFDRLLPELLALKPDVLVITGDHSTPSVLKAHSWHPVPVLLHGPYLRNDPAQRFTEDEAARGTLGTLRGTDLMPLMLAHAGKLQKFGA</sequence>
<dbReference type="NCBIfam" id="TIGR00306">
    <property type="entry name" value="apgM"/>
    <property type="match status" value="1"/>
</dbReference>
<evidence type="ECO:0000256" key="3">
    <source>
        <dbReference type="ARBA" id="ARBA00005524"/>
    </source>
</evidence>
<keyword evidence="4 6" id="KW-0324">Glycolysis</keyword>
<dbReference type="OrthoDB" id="9804453at2"/>
<evidence type="ECO:0000256" key="1">
    <source>
        <dbReference type="ARBA" id="ARBA00000370"/>
    </source>
</evidence>
<dbReference type="InterPro" id="IPR042253">
    <property type="entry name" value="Pglycerate_mutase_ApgM_sf"/>
</dbReference>
<dbReference type="UniPathway" id="UPA00109">
    <property type="reaction ID" value="UER00186"/>
</dbReference>
<dbReference type="Gene3D" id="3.40.720.10">
    <property type="entry name" value="Alkaline Phosphatase, subunit A"/>
    <property type="match status" value="2"/>
</dbReference>
<dbReference type="GO" id="GO:0006096">
    <property type="term" value="P:glycolytic process"/>
    <property type="evidence" value="ECO:0007669"/>
    <property type="project" value="UniProtKB-UniRule"/>
</dbReference>
<comment type="pathway">
    <text evidence="6">Carbohydrate degradation; glycolysis; pyruvate from D-glyceraldehyde 3-phosphate: step 3/5.</text>
</comment>
<dbReference type="PANTHER" id="PTHR31209:SF0">
    <property type="entry name" value="METALLOENZYME DOMAIN-CONTAINING PROTEIN"/>
    <property type="match status" value="1"/>
</dbReference>
<protein>
    <recommendedName>
        <fullName evidence="6">Probable 2,3-bisphosphoglycerate-independent phosphoglycerate mutase</fullName>
        <shortName evidence="6">BPG-independent PGAM</shortName>
        <shortName evidence="6">Phosphoglyceromutase</shortName>
        <shortName evidence="6">aPGAM</shortName>
        <ecNumber evidence="6">5.4.2.12</ecNumber>
    </recommendedName>
</protein>
<proteinExistence type="inferred from homology"/>
<dbReference type="HAMAP" id="MF_01402_B">
    <property type="entry name" value="ApgM_B"/>
    <property type="match status" value="1"/>
</dbReference>
<feature type="domain" description="Metalloenzyme" evidence="7">
    <location>
        <begin position="17"/>
        <end position="398"/>
    </location>
</feature>
<dbReference type="NCBIfam" id="NF003160">
    <property type="entry name" value="PRK04135.1"/>
    <property type="match status" value="1"/>
</dbReference>
<keyword evidence="9" id="KW-1185">Reference proteome</keyword>
<evidence type="ECO:0000313" key="8">
    <source>
        <dbReference type="EMBL" id="RIH82745.1"/>
    </source>
</evidence>
<evidence type="ECO:0000313" key="9">
    <source>
        <dbReference type="Proteomes" id="UP000265715"/>
    </source>
</evidence>
<dbReference type="GO" id="GO:0004619">
    <property type="term" value="F:phosphoglycerate mutase activity"/>
    <property type="evidence" value="ECO:0007669"/>
    <property type="project" value="UniProtKB-UniRule"/>
</dbReference>
<dbReference type="Gene3D" id="3.30.70.2130">
    <property type="entry name" value="Metalloenzyme domain"/>
    <property type="match status" value="1"/>
</dbReference>
<dbReference type="InterPro" id="IPR017850">
    <property type="entry name" value="Alkaline_phosphatase_core_sf"/>
</dbReference>
<dbReference type="AlphaFoldDB" id="A0A399EEJ3"/>
<dbReference type="Pfam" id="PF10143">
    <property type="entry name" value="PhosphMutase"/>
    <property type="match status" value="1"/>
</dbReference>
<dbReference type="RefSeq" id="WP_119315556.1">
    <property type="nucleotide sequence ID" value="NZ_QXDL01000110.1"/>
</dbReference>
<dbReference type="SUPFAM" id="SSF53649">
    <property type="entry name" value="Alkaline phosphatase-like"/>
    <property type="match status" value="1"/>
</dbReference>
<dbReference type="EMBL" id="QXDL01000110">
    <property type="protein sequence ID" value="RIH82745.1"/>
    <property type="molecule type" value="Genomic_DNA"/>
</dbReference>
<dbReference type="PANTHER" id="PTHR31209">
    <property type="entry name" value="COFACTOR-INDEPENDENT PHOSPHOGLYCERATE MUTASE"/>
    <property type="match status" value="1"/>
</dbReference>
<evidence type="ECO:0000256" key="2">
    <source>
        <dbReference type="ARBA" id="ARBA00002315"/>
    </source>
</evidence>
<dbReference type="InterPro" id="IPR004456">
    <property type="entry name" value="Pglycerate_mutase_ApgM"/>
</dbReference>
<comment type="function">
    <text evidence="2 6">Catalyzes the interconversion of 2-phosphoglycerate and 3-phosphoglycerate.</text>
</comment>
<name>A0A399EEJ3_9DEIN</name>
<evidence type="ECO:0000256" key="6">
    <source>
        <dbReference type="HAMAP-Rule" id="MF_01402"/>
    </source>
</evidence>
<evidence type="ECO:0000256" key="4">
    <source>
        <dbReference type="ARBA" id="ARBA00023152"/>
    </source>
</evidence>
<dbReference type="GO" id="GO:0046872">
    <property type="term" value="F:metal ion binding"/>
    <property type="evidence" value="ECO:0007669"/>
    <property type="project" value="InterPro"/>
</dbReference>
<organism evidence="8 9">
    <name type="scientific">Calidithermus terrae</name>
    <dbReference type="NCBI Taxonomy" id="1408545"/>
    <lineage>
        <taxon>Bacteria</taxon>
        <taxon>Thermotogati</taxon>
        <taxon>Deinococcota</taxon>
        <taxon>Deinococci</taxon>
        <taxon>Thermales</taxon>
        <taxon>Thermaceae</taxon>
        <taxon>Calidithermus</taxon>
    </lineage>
</organism>
<dbReference type="PIRSF" id="PIRSF006392">
    <property type="entry name" value="IPGAM_arch"/>
    <property type="match status" value="1"/>
</dbReference>
<comment type="catalytic activity">
    <reaction evidence="1 6">
        <text>(2R)-2-phosphoglycerate = (2R)-3-phosphoglycerate</text>
        <dbReference type="Rhea" id="RHEA:15901"/>
        <dbReference type="ChEBI" id="CHEBI:58272"/>
        <dbReference type="ChEBI" id="CHEBI:58289"/>
        <dbReference type="EC" id="5.4.2.12"/>
    </reaction>
</comment>